<feature type="compositionally biased region" description="Low complexity" evidence="1">
    <location>
        <begin position="309"/>
        <end position="324"/>
    </location>
</feature>
<name>A0AAD9D828_9STRA</name>
<keyword evidence="3" id="KW-1185">Reference proteome</keyword>
<dbReference type="InterPro" id="IPR013785">
    <property type="entry name" value="Aldolase_TIM"/>
</dbReference>
<dbReference type="AlphaFoldDB" id="A0AAD9D828"/>
<feature type="compositionally biased region" description="Low complexity" evidence="1">
    <location>
        <begin position="107"/>
        <end position="128"/>
    </location>
</feature>
<protein>
    <submittedName>
        <fullName evidence="2">Uncharacterized protein</fullName>
    </submittedName>
</protein>
<proteinExistence type="predicted"/>
<accession>A0AAD9D828</accession>
<feature type="compositionally biased region" description="Polar residues" evidence="1">
    <location>
        <begin position="430"/>
        <end position="442"/>
    </location>
</feature>
<feature type="region of interest" description="Disordered" evidence="1">
    <location>
        <begin position="430"/>
        <end position="486"/>
    </location>
</feature>
<evidence type="ECO:0000313" key="3">
    <source>
        <dbReference type="Proteomes" id="UP001224775"/>
    </source>
</evidence>
<dbReference type="Proteomes" id="UP001224775">
    <property type="component" value="Unassembled WGS sequence"/>
</dbReference>
<feature type="region of interest" description="Disordered" evidence="1">
    <location>
        <begin position="301"/>
        <end position="327"/>
    </location>
</feature>
<gene>
    <name evidence="2" type="ORF">QTG54_012890</name>
</gene>
<dbReference type="EMBL" id="JATAAI010000029">
    <property type="protein sequence ID" value="KAK1736290.1"/>
    <property type="molecule type" value="Genomic_DNA"/>
</dbReference>
<dbReference type="Gene3D" id="3.20.20.70">
    <property type="entry name" value="Aldolase class I"/>
    <property type="match status" value="1"/>
</dbReference>
<evidence type="ECO:0000313" key="2">
    <source>
        <dbReference type="EMBL" id="KAK1736290.1"/>
    </source>
</evidence>
<organism evidence="2 3">
    <name type="scientific">Skeletonema marinoi</name>
    <dbReference type="NCBI Taxonomy" id="267567"/>
    <lineage>
        <taxon>Eukaryota</taxon>
        <taxon>Sar</taxon>
        <taxon>Stramenopiles</taxon>
        <taxon>Ochrophyta</taxon>
        <taxon>Bacillariophyta</taxon>
        <taxon>Coscinodiscophyceae</taxon>
        <taxon>Thalassiosirophycidae</taxon>
        <taxon>Thalassiosirales</taxon>
        <taxon>Skeletonemataceae</taxon>
        <taxon>Skeletonema</taxon>
        <taxon>Skeletonema marinoi-dohrnii complex</taxon>
    </lineage>
</organism>
<comment type="caution">
    <text evidence="2">The sequence shown here is derived from an EMBL/GenBank/DDBJ whole genome shotgun (WGS) entry which is preliminary data.</text>
</comment>
<reference evidence="2" key="1">
    <citation type="submission" date="2023-06" db="EMBL/GenBank/DDBJ databases">
        <title>Survivors Of The Sea: Transcriptome response of Skeletonema marinoi to long-term dormancy.</title>
        <authorList>
            <person name="Pinder M.I.M."/>
            <person name="Kourtchenko O."/>
            <person name="Robertson E.K."/>
            <person name="Larsson T."/>
            <person name="Maumus F."/>
            <person name="Osuna-Cruz C.M."/>
            <person name="Vancaester E."/>
            <person name="Stenow R."/>
            <person name="Vandepoele K."/>
            <person name="Ploug H."/>
            <person name="Bruchert V."/>
            <person name="Godhe A."/>
            <person name="Topel M."/>
        </authorList>
    </citation>
    <scope>NUCLEOTIDE SEQUENCE</scope>
    <source>
        <strain evidence="2">R05AC</strain>
    </source>
</reference>
<evidence type="ECO:0000256" key="1">
    <source>
        <dbReference type="SAM" id="MobiDB-lite"/>
    </source>
</evidence>
<feature type="region of interest" description="Disordered" evidence="1">
    <location>
        <begin position="107"/>
        <end position="136"/>
    </location>
</feature>
<sequence>MASAAASSHSTASILRFTYQLGRSLYIPLTSRCNSIPLPITRGPGFVLNSDVVDVLRNVRQVEHYGGTTTSWMNNVTTANDEDPTIYKVGLPEYDLPLVNTLYNYNNENKESTSSSSTTTTSRNNNDSGNQHKNVKNTQRVHIQEDSIQPTIAMLVDQVASHLEDDLNLHEVCIAGEGEPTLRMDALLAISRTVQSFNQQQQQQKQQHNDSNLARQINVRLITNGLCYSVPHLGYSNNNNTNSINSNKILLPKLRYTILRDLIEAGVSRLSVALNTANRHEYDVLMQPACYTGGGMIMTDDDDTGGGNDNNTDATNNASSSSSSFPPMMPGTAHDLICEFIMDATKLGMDVEITGVDRPEIDKVEMERLARLLLSVAPKNKKKGRACSPKGRTKPFYISFGQGKRDTTKIVKGNDKEYSLKSEFQMTSLNLLNPPSKSPHSNTTDKIKGDGAKKPSPLSTDLIATTGGISGEQMPPFHPRTAQCNTANLPPLKMTKLQDKCISDAMAEMREKHVNERAAKRQKLLEWENQDDSSIDCGSGSNQSLVDKLDASPDFAQVVASPGGLITYRNESFCKLTKQSTSLRKVPLTLFELIDPEYLPQFFGMLALALHNVTTFDSVHLITNSNNGGASAGAASAVTSKTSHLSITLPCNQLIQSSSASSYNITVVYMNDFCSIKKCFLGIISQGKDGCNVPSSLARSNSVVSSSSSNDGESNNVCKAASNMSNDSKTALPCGKILQIDDNLLFAMIKRA</sequence>
<feature type="compositionally biased region" description="Basic and acidic residues" evidence="1">
    <location>
        <begin position="443"/>
        <end position="453"/>
    </location>
</feature>